<keyword evidence="4" id="KW-1185">Reference proteome</keyword>
<feature type="signal peptide" evidence="2">
    <location>
        <begin position="1"/>
        <end position="22"/>
    </location>
</feature>
<dbReference type="SUPFAM" id="SSF89392">
    <property type="entry name" value="Prokaryotic lipoproteins and lipoprotein localization factors"/>
    <property type="match status" value="1"/>
</dbReference>
<proteinExistence type="predicted"/>
<accession>A0ABW5LSW1</accession>
<evidence type="ECO:0000256" key="2">
    <source>
        <dbReference type="SAM" id="SignalP"/>
    </source>
</evidence>
<comment type="caution">
    <text evidence="3">The sequence shown here is derived from an EMBL/GenBank/DDBJ whole genome shotgun (WGS) entry which is preliminary data.</text>
</comment>
<dbReference type="Pfam" id="PF03548">
    <property type="entry name" value="LolA"/>
    <property type="match status" value="1"/>
</dbReference>
<dbReference type="Gene3D" id="2.50.20.10">
    <property type="entry name" value="Lipoprotein localisation LolA/LolB/LppX"/>
    <property type="match status" value="1"/>
</dbReference>
<organism evidence="3 4">
    <name type="scientific">Pseudotenacibaculum haliotis</name>
    <dbReference type="NCBI Taxonomy" id="1862138"/>
    <lineage>
        <taxon>Bacteria</taxon>
        <taxon>Pseudomonadati</taxon>
        <taxon>Bacteroidota</taxon>
        <taxon>Flavobacteriia</taxon>
        <taxon>Flavobacteriales</taxon>
        <taxon>Flavobacteriaceae</taxon>
        <taxon>Pseudotenacibaculum</taxon>
    </lineage>
</organism>
<protein>
    <submittedName>
        <fullName evidence="3">Outer membrane lipoprotein carrier protein LolA</fullName>
    </submittedName>
</protein>
<evidence type="ECO:0000256" key="1">
    <source>
        <dbReference type="ARBA" id="ARBA00022729"/>
    </source>
</evidence>
<dbReference type="Proteomes" id="UP001597508">
    <property type="component" value="Unassembled WGS sequence"/>
</dbReference>
<dbReference type="EMBL" id="JBHULH010000004">
    <property type="protein sequence ID" value="MFD2567918.1"/>
    <property type="molecule type" value="Genomic_DNA"/>
</dbReference>
<keyword evidence="3" id="KW-0449">Lipoprotein</keyword>
<gene>
    <name evidence="3" type="ORF">ACFSRZ_11080</name>
</gene>
<name>A0ABW5LSW1_9FLAO</name>
<evidence type="ECO:0000313" key="4">
    <source>
        <dbReference type="Proteomes" id="UP001597508"/>
    </source>
</evidence>
<dbReference type="InterPro" id="IPR004564">
    <property type="entry name" value="OM_lipoprot_carrier_LolA-like"/>
</dbReference>
<reference evidence="4" key="1">
    <citation type="journal article" date="2019" name="Int. J. Syst. Evol. Microbiol.">
        <title>The Global Catalogue of Microorganisms (GCM) 10K type strain sequencing project: providing services to taxonomists for standard genome sequencing and annotation.</title>
        <authorList>
            <consortium name="The Broad Institute Genomics Platform"/>
            <consortium name="The Broad Institute Genome Sequencing Center for Infectious Disease"/>
            <person name="Wu L."/>
            <person name="Ma J."/>
        </authorList>
    </citation>
    <scope>NUCLEOTIDE SEQUENCE [LARGE SCALE GENOMIC DNA]</scope>
    <source>
        <strain evidence="4">KCTC 52127</strain>
    </source>
</reference>
<keyword evidence="1 2" id="KW-0732">Signal</keyword>
<evidence type="ECO:0000313" key="3">
    <source>
        <dbReference type="EMBL" id="MFD2567918.1"/>
    </source>
</evidence>
<dbReference type="CDD" id="cd16325">
    <property type="entry name" value="LolA"/>
    <property type="match status" value="1"/>
</dbReference>
<dbReference type="RefSeq" id="WP_379666624.1">
    <property type="nucleotide sequence ID" value="NZ_JBHULH010000004.1"/>
</dbReference>
<feature type="chain" id="PRO_5046047849" evidence="2">
    <location>
        <begin position="23"/>
        <end position="221"/>
    </location>
</feature>
<sequence length="221" mass="25208">MSRMKRVFTWIIAVCILSPAFAQETNKAKVLLDEVSEKMGAYTNMQIGFSTSLVNKEAGISENEEPPHNGKITLQGEKYYLDYLGNTFIFDGKKLYVINHDDKEITVNEDDLSEDDGFIYPSKLLTFYKEGYNYKMGELKNVSGRKVQFVELTPIDSNSEIVKVNLGIDAKTKHIYQLIQLGANGAETTLTINQFKSNQKISDLLFHFDQAKYEKLDYLID</sequence>
<dbReference type="InterPro" id="IPR029046">
    <property type="entry name" value="LolA/LolB/LppX"/>
</dbReference>